<dbReference type="InterPro" id="IPR036388">
    <property type="entry name" value="WH-like_DNA-bd_sf"/>
</dbReference>
<dbReference type="SMART" id="SM00418">
    <property type="entry name" value="HTH_ARSR"/>
    <property type="match status" value="1"/>
</dbReference>
<sequence length="126" mass="14272">MENTTDAEIGELFGALADPTRRRLVLELRSGDATVGELAAGFAVGVAAISKHLTILQRAGVISRHKEAQWRRCRLEREPFDRLREWLDHYSALWDGSLDRLDDYLRESAPERPHDSLHRPTEAATP</sequence>
<dbReference type="NCBIfam" id="NF033788">
    <property type="entry name" value="HTH_metalloreg"/>
    <property type="match status" value="1"/>
</dbReference>
<dbReference type="Pfam" id="PF12840">
    <property type="entry name" value="HTH_20"/>
    <property type="match status" value="1"/>
</dbReference>
<gene>
    <name evidence="2" type="ORF">GCM10009776_33370</name>
</gene>
<dbReference type="EMBL" id="BAAAOG010000009">
    <property type="protein sequence ID" value="GAA1967656.1"/>
    <property type="molecule type" value="Genomic_DNA"/>
</dbReference>
<evidence type="ECO:0000259" key="1">
    <source>
        <dbReference type="PROSITE" id="PS50987"/>
    </source>
</evidence>
<dbReference type="InterPro" id="IPR011991">
    <property type="entry name" value="ArsR-like_HTH"/>
</dbReference>
<keyword evidence="3" id="KW-1185">Reference proteome</keyword>
<evidence type="ECO:0000313" key="3">
    <source>
        <dbReference type="Proteomes" id="UP001499933"/>
    </source>
</evidence>
<dbReference type="RefSeq" id="WP_344096811.1">
    <property type="nucleotide sequence ID" value="NZ_BAAAOG010000009.1"/>
</dbReference>
<organism evidence="2 3">
    <name type="scientific">Microbacterium deminutum</name>
    <dbReference type="NCBI Taxonomy" id="344164"/>
    <lineage>
        <taxon>Bacteria</taxon>
        <taxon>Bacillati</taxon>
        <taxon>Actinomycetota</taxon>
        <taxon>Actinomycetes</taxon>
        <taxon>Micrococcales</taxon>
        <taxon>Microbacteriaceae</taxon>
        <taxon>Microbacterium</taxon>
    </lineage>
</organism>
<dbReference type="SUPFAM" id="SSF46785">
    <property type="entry name" value="Winged helix' DNA-binding domain"/>
    <property type="match status" value="1"/>
</dbReference>
<evidence type="ECO:0000313" key="2">
    <source>
        <dbReference type="EMBL" id="GAA1967656.1"/>
    </source>
</evidence>
<dbReference type="CDD" id="cd00090">
    <property type="entry name" value="HTH_ARSR"/>
    <property type="match status" value="1"/>
</dbReference>
<dbReference type="InterPro" id="IPR001845">
    <property type="entry name" value="HTH_ArsR_DNA-bd_dom"/>
</dbReference>
<accession>A0ABN2RE17</accession>
<dbReference type="Gene3D" id="1.10.10.10">
    <property type="entry name" value="Winged helix-like DNA-binding domain superfamily/Winged helix DNA-binding domain"/>
    <property type="match status" value="1"/>
</dbReference>
<dbReference type="PANTHER" id="PTHR38600">
    <property type="entry name" value="TRANSCRIPTIONAL REGULATORY PROTEIN"/>
    <property type="match status" value="1"/>
</dbReference>
<dbReference type="InterPro" id="IPR036390">
    <property type="entry name" value="WH_DNA-bd_sf"/>
</dbReference>
<dbReference type="PANTHER" id="PTHR38600:SF2">
    <property type="entry name" value="SLL0088 PROTEIN"/>
    <property type="match status" value="1"/>
</dbReference>
<protein>
    <submittedName>
        <fullName evidence="2">Metalloregulator ArsR/SmtB family transcription factor</fullName>
    </submittedName>
</protein>
<dbReference type="Proteomes" id="UP001499933">
    <property type="component" value="Unassembled WGS sequence"/>
</dbReference>
<proteinExistence type="predicted"/>
<feature type="domain" description="HTH arsR-type" evidence="1">
    <location>
        <begin position="1"/>
        <end position="95"/>
    </location>
</feature>
<reference evidence="2 3" key="1">
    <citation type="journal article" date="2019" name="Int. J. Syst. Evol. Microbiol.">
        <title>The Global Catalogue of Microorganisms (GCM) 10K type strain sequencing project: providing services to taxonomists for standard genome sequencing and annotation.</title>
        <authorList>
            <consortium name="The Broad Institute Genomics Platform"/>
            <consortium name="The Broad Institute Genome Sequencing Center for Infectious Disease"/>
            <person name="Wu L."/>
            <person name="Ma J."/>
        </authorList>
    </citation>
    <scope>NUCLEOTIDE SEQUENCE [LARGE SCALE GENOMIC DNA]</scope>
    <source>
        <strain evidence="2 3">JCM 14901</strain>
    </source>
</reference>
<name>A0ABN2RE17_9MICO</name>
<comment type="caution">
    <text evidence="2">The sequence shown here is derived from an EMBL/GenBank/DDBJ whole genome shotgun (WGS) entry which is preliminary data.</text>
</comment>
<dbReference type="PRINTS" id="PR00778">
    <property type="entry name" value="HTHARSR"/>
</dbReference>
<dbReference type="PROSITE" id="PS50987">
    <property type="entry name" value="HTH_ARSR_2"/>
    <property type="match status" value="1"/>
</dbReference>